<gene>
    <name evidence="1" type="ORF">Amon02_000332400</name>
</gene>
<evidence type="ECO:0000313" key="1">
    <source>
        <dbReference type="EMBL" id="GME78146.1"/>
    </source>
</evidence>
<comment type="caution">
    <text evidence="1">The sequence shown here is derived from an EMBL/GenBank/DDBJ whole genome shotgun (WGS) entry which is preliminary data.</text>
</comment>
<name>A0ACB5T0E3_AMBMO</name>
<evidence type="ECO:0000313" key="2">
    <source>
        <dbReference type="Proteomes" id="UP001165064"/>
    </source>
</evidence>
<organism evidence="1 2">
    <name type="scientific">Ambrosiozyma monospora</name>
    <name type="common">Yeast</name>
    <name type="synonym">Endomycopsis monosporus</name>
    <dbReference type="NCBI Taxonomy" id="43982"/>
    <lineage>
        <taxon>Eukaryota</taxon>
        <taxon>Fungi</taxon>
        <taxon>Dikarya</taxon>
        <taxon>Ascomycota</taxon>
        <taxon>Saccharomycotina</taxon>
        <taxon>Pichiomycetes</taxon>
        <taxon>Pichiales</taxon>
        <taxon>Pichiaceae</taxon>
        <taxon>Ambrosiozyma</taxon>
    </lineage>
</organism>
<keyword evidence="2" id="KW-1185">Reference proteome</keyword>
<proteinExistence type="predicted"/>
<dbReference type="EMBL" id="BSXS01002075">
    <property type="protein sequence ID" value="GME78146.1"/>
    <property type="molecule type" value="Genomic_DNA"/>
</dbReference>
<protein>
    <submittedName>
        <fullName evidence="1">Unnamed protein product</fullName>
    </submittedName>
</protein>
<accession>A0ACB5T0E3</accession>
<dbReference type="Proteomes" id="UP001165064">
    <property type="component" value="Unassembled WGS sequence"/>
</dbReference>
<reference evidence="1" key="1">
    <citation type="submission" date="2023-04" db="EMBL/GenBank/DDBJ databases">
        <title>Ambrosiozyma monospora NBRC 10751.</title>
        <authorList>
            <person name="Ichikawa N."/>
            <person name="Sato H."/>
            <person name="Tonouchi N."/>
        </authorList>
    </citation>
    <scope>NUCLEOTIDE SEQUENCE</scope>
    <source>
        <strain evidence="1">NBRC 10751</strain>
    </source>
</reference>
<sequence length="651" mass="72012">MQNLTRSEPERSLASQSINSVPSNNNQGNENKQYQKFTELKGGYETSKFNPNGERTSVVQSQTFSKVSTIRFDKTRIVPRGKRRGILGNLTLIPEYDNPRDLPPSIKYVLVFVVAFCAMLGPMGTSILLPAIDDVVDDLNTSVDIVNISVGCYVLTLGVIPIWWSSFSERHGRRSIYIISFVFFVGFTIGCALSTNIGMLIGFRILSGGCAASVQSMGAGTISDLYQPVERGAAMGLFYLGTLSGPLLAPIIGGAINQNKSLGWRATQWFLVILGGCSLLIIVFCLSETLRKQDSKEAIRQILRERLRKPDDGESKSGDIAHKDINKKGHDVALVNSEVQEDKAISRILSHISHQPSMNIGDEDEKDRYIDPVVPLGKVVSRTLGKQKENETKKLKSQVEEAEELMNSSWWSQLKYFSYIYLFSPLKSLLFFRYPPVTISIAYSAPCYAVSFILYMTLSYKYSRSPYNFNSILVGLVYIPNSVTYVIASIFGGRFNDQLLKKKKAKYGIVAPEARFGINIYIAAMLLPGSLFITGWCLHYGEHWVTPLIGTAIFGFAQMIVIGVTITYLADSLPGRGATGIALSNFVRQILATGCSFAAVPLNKTMGTGPLFSMCAGVLVVLASLIYVLKMNGDRWRETYDLEHLYDLVGS</sequence>